<protein>
    <recommendedName>
        <fullName evidence="1">Laminin G domain-containing protein</fullName>
    </recommendedName>
</protein>
<organism evidence="2 3">
    <name type="scientific">Protopolystoma xenopodis</name>
    <dbReference type="NCBI Taxonomy" id="117903"/>
    <lineage>
        <taxon>Eukaryota</taxon>
        <taxon>Metazoa</taxon>
        <taxon>Spiralia</taxon>
        <taxon>Lophotrochozoa</taxon>
        <taxon>Platyhelminthes</taxon>
        <taxon>Monogenea</taxon>
        <taxon>Polyopisthocotylea</taxon>
        <taxon>Polystomatidea</taxon>
        <taxon>Polystomatidae</taxon>
        <taxon>Protopolystoma</taxon>
    </lineage>
</organism>
<dbReference type="Pfam" id="PF02210">
    <property type="entry name" value="Laminin_G_2"/>
    <property type="match status" value="1"/>
</dbReference>
<comment type="caution">
    <text evidence="2">The sequence shown here is derived from an EMBL/GenBank/DDBJ whole genome shotgun (WGS) entry which is preliminary data.</text>
</comment>
<evidence type="ECO:0000259" key="1">
    <source>
        <dbReference type="Pfam" id="PF02210"/>
    </source>
</evidence>
<dbReference type="Proteomes" id="UP000784294">
    <property type="component" value="Unassembled WGS sequence"/>
</dbReference>
<gene>
    <name evidence="2" type="ORF">PXEA_LOCUS3518</name>
</gene>
<dbReference type="AlphaFoldDB" id="A0A448WEW3"/>
<dbReference type="EMBL" id="CAAALY010007978">
    <property type="protein sequence ID" value="VEL10078.1"/>
    <property type="molecule type" value="Genomic_DNA"/>
</dbReference>
<dbReference type="InterPro" id="IPR013320">
    <property type="entry name" value="ConA-like_dom_sf"/>
</dbReference>
<dbReference type="SUPFAM" id="SSF49899">
    <property type="entry name" value="Concanavalin A-like lectins/glucanases"/>
    <property type="match status" value="1"/>
</dbReference>
<evidence type="ECO:0000313" key="3">
    <source>
        <dbReference type="Proteomes" id="UP000784294"/>
    </source>
</evidence>
<sequence length="119" mass="13728">MNALRYLVSEVGAAFKNGPMIKINLNRLTDRLGTLEEYIQIGFKTKSKKGILMQMRGEGDENYIILKINNNGGITIEFDVGFKRFEVTTNYDIDLTNDQHHIVYAWRTDMGTKWHLQVS</sequence>
<keyword evidence="3" id="KW-1185">Reference proteome</keyword>
<accession>A0A448WEW3</accession>
<dbReference type="InterPro" id="IPR001791">
    <property type="entry name" value="Laminin_G"/>
</dbReference>
<feature type="domain" description="Laminin G" evidence="1">
    <location>
        <begin position="43"/>
        <end position="118"/>
    </location>
</feature>
<name>A0A448WEW3_9PLAT</name>
<reference evidence="2" key="1">
    <citation type="submission" date="2018-11" db="EMBL/GenBank/DDBJ databases">
        <authorList>
            <consortium name="Pathogen Informatics"/>
        </authorList>
    </citation>
    <scope>NUCLEOTIDE SEQUENCE</scope>
</reference>
<proteinExistence type="predicted"/>
<dbReference type="OrthoDB" id="26719at2759"/>
<evidence type="ECO:0000313" key="2">
    <source>
        <dbReference type="EMBL" id="VEL10078.1"/>
    </source>
</evidence>
<dbReference type="Gene3D" id="2.60.120.200">
    <property type="match status" value="1"/>
</dbReference>